<protein>
    <recommendedName>
        <fullName evidence="4">DUF5673 domain-containing protein</fullName>
    </recommendedName>
</protein>
<gene>
    <name evidence="2" type="ORF">D1B32_20650</name>
</gene>
<dbReference type="AlphaFoldDB" id="A0A417YAP4"/>
<evidence type="ECO:0000313" key="3">
    <source>
        <dbReference type="Proteomes" id="UP000285456"/>
    </source>
</evidence>
<name>A0A417YAP4_9BACI</name>
<proteinExistence type="predicted"/>
<feature type="transmembrane region" description="Helical" evidence="1">
    <location>
        <begin position="6"/>
        <end position="25"/>
    </location>
</feature>
<organism evidence="2 3">
    <name type="scientific">Oceanobacillus profundus</name>
    <dbReference type="NCBI Taxonomy" id="372463"/>
    <lineage>
        <taxon>Bacteria</taxon>
        <taxon>Bacillati</taxon>
        <taxon>Bacillota</taxon>
        <taxon>Bacilli</taxon>
        <taxon>Bacillales</taxon>
        <taxon>Bacillaceae</taxon>
        <taxon>Oceanobacillus</taxon>
    </lineage>
</organism>
<dbReference type="RefSeq" id="WP_095313257.1">
    <property type="nucleotide sequence ID" value="NZ_JAMAWL010000002.1"/>
</dbReference>
<dbReference type="Proteomes" id="UP000285456">
    <property type="component" value="Unassembled WGS sequence"/>
</dbReference>
<keyword evidence="3" id="KW-1185">Reference proteome</keyword>
<sequence length="195" mass="23331">MELFVKLIFAAIIFVYSYRFIITLIKMKQEIVFPASFEEFNTIRKHPEKPVYPPTYSKQKTGIMIYALTLIYLTAMLIASYFLDFFWSIYLLLILPIFHLSNLFNMFVFVQDGVLCGARFVPWRKIKSFEFVRIDVNHRYYGFSKEVNDQYELKIKTRFAILSCVVTSNEMKERLRYLLEEQRINELSLGKDIIY</sequence>
<accession>A0A417YAP4</accession>
<evidence type="ECO:0000313" key="2">
    <source>
        <dbReference type="EMBL" id="RHW29762.1"/>
    </source>
</evidence>
<dbReference type="OrthoDB" id="2436848at2"/>
<keyword evidence="1" id="KW-0812">Transmembrane</keyword>
<feature type="transmembrane region" description="Helical" evidence="1">
    <location>
        <begin position="63"/>
        <end position="83"/>
    </location>
</feature>
<comment type="caution">
    <text evidence="2">The sequence shown here is derived from an EMBL/GenBank/DDBJ whole genome shotgun (WGS) entry which is preliminary data.</text>
</comment>
<feature type="transmembrane region" description="Helical" evidence="1">
    <location>
        <begin position="89"/>
        <end position="110"/>
    </location>
</feature>
<evidence type="ECO:0000256" key="1">
    <source>
        <dbReference type="SAM" id="Phobius"/>
    </source>
</evidence>
<keyword evidence="1" id="KW-1133">Transmembrane helix</keyword>
<dbReference type="EMBL" id="QWEH01000020">
    <property type="protein sequence ID" value="RHW29762.1"/>
    <property type="molecule type" value="Genomic_DNA"/>
</dbReference>
<reference evidence="2 3" key="1">
    <citation type="journal article" date="2007" name="Int. J. Syst. Evol. Microbiol.">
        <title>Oceanobacillus profundus sp. nov., isolated from a deep-sea sediment core.</title>
        <authorList>
            <person name="Kim Y.G."/>
            <person name="Choi D.H."/>
            <person name="Hyun S."/>
            <person name="Cho B.C."/>
        </authorList>
    </citation>
    <scope>NUCLEOTIDE SEQUENCE [LARGE SCALE GENOMIC DNA]</scope>
    <source>
        <strain evidence="2 3">DSM 18246</strain>
    </source>
</reference>
<evidence type="ECO:0008006" key="4">
    <source>
        <dbReference type="Google" id="ProtNLM"/>
    </source>
</evidence>
<keyword evidence="1" id="KW-0472">Membrane</keyword>